<comment type="subcellular location">
    <subcellularLocation>
        <location evidence="1">Membrane</location>
        <topology evidence="1">Multi-pass membrane protein</topology>
    </subcellularLocation>
</comment>
<dbReference type="GO" id="GO:0016020">
    <property type="term" value="C:membrane"/>
    <property type="evidence" value="ECO:0007669"/>
    <property type="project" value="UniProtKB-SubCell"/>
</dbReference>
<dbReference type="SUPFAM" id="SSF103473">
    <property type="entry name" value="MFS general substrate transporter"/>
    <property type="match status" value="1"/>
</dbReference>
<reference evidence="11" key="1">
    <citation type="journal article" date="2017" name="bioRxiv">
        <title>Conservation of a gene cluster reveals novel cercosporin biosynthetic mechanisms and extends production to the genus Colletotrichum.</title>
        <authorList>
            <person name="de Jonge R."/>
            <person name="Ebert M.K."/>
            <person name="Huitt-Roehl C.R."/>
            <person name="Pal P."/>
            <person name="Suttle J.C."/>
            <person name="Spanner R.E."/>
            <person name="Neubauer J.D."/>
            <person name="Jurick W.M.II."/>
            <person name="Stott K.A."/>
            <person name="Secor G.A."/>
            <person name="Thomma B.P.H.J."/>
            <person name="Van de Peer Y."/>
            <person name="Townsend C.A."/>
            <person name="Bolton M.D."/>
        </authorList>
    </citation>
    <scope>NUCLEOTIDE SEQUENCE [LARGE SCALE GENOMIC DNA]</scope>
    <source>
        <strain evidence="11">CBS538.71</strain>
    </source>
</reference>
<evidence type="ECO:0000313" key="11">
    <source>
        <dbReference type="Proteomes" id="UP000237631"/>
    </source>
</evidence>
<dbReference type="PROSITE" id="PS50850">
    <property type="entry name" value="MFS"/>
    <property type="match status" value="1"/>
</dbReference>
<evidence type="ECO:0000256" key="8">
    <source>
        <dbReference type="SAM" id="Phobius"/>
    </source>
</evidence>
<feature type="transmembrane region" description="Helical" evidence="8">
    <location>
        <begin position="552"/>
        <end position="571"/>
    </location>
</feature>
<dbReference type="InterPro" id="IPR005828">
    <property type="entry name" value="MFS_sugar_transport-like"/>
</dbReference>
<organism evidence="10 11">
    <name type="scientific">Cercospora berteroae</name>
    <dbReference type="NCBI Taxonomy" id="357750"/>
    <lineage>
        <taxon>Eukaryota</taxon>
        <taxon>Fungi</taxon>
        <taxon>Dikarya</taxon>
        <taxon>Ascomycota</taxon>
        <taxon>Pezizomycotina</taxon>
        <taxon>Dothideomycetes</taxon>
        <taxon>Dothideomycetidae</taxon>
        <taxon>Mycosphaerellales</taxon>
        <taxon>Mycosphaerellaceae</taxon>
        <taxon>Cercospora</taxon>
    </lineage>
</organism>
<feature type="transmembrane region" description="Helical" evidence="8">
    <location>
        <begin position="451"/>
        <end position="472"/>
    </location>
</feature>
<dbReference type="NCBIfam" id="TIGR00879">
    <property type="entry name" value="SP"/>
    <property type="match status" value="1"/>
</dbReference>
<dbReference type="GO" id="GO:0005351">
    <property type="term" value="F:carbohydrate:proton symporter activity"/>
    <property type="evidence" value="ECO:0007669"/>
    <property type="project" value="TreeGrafter"/>
</dbReference>
<feature type="transmembrane region" description="Helical" evidence="8">
    <location>
        <begin position="202"/>
        <end position="222"/>
    </location>
</feature>
<feature type="transmembrane region" description="Helical" evidence="8">
    <location>
        <begin position="522"/>
        <end position="540"/>
    </location>
</feature>
<evidence type="ECO:0000256" key="7">
    <source>
        <dbReference type="RuleBase" id="RU003346"/>
    </source>
</evidence>
<protein>
    <recommendedName>
        <fullName evidence="9">Major facilitator superfamily (MFS) profile domain-containing protein</fullName>
    </recommendedName>
</protein>
<keyword evidence="11" id="KW-1185">Reference proteome</keyword>
<dbReference type="InterPro" id="IPR050360">
    <property type="entry name" value="MFS_Sugar_Transporters"/>
</dbReference>
<dbReference type="Proteomes" id="UP000237631">
    <property type="component" value="Unassembled WGS sequence"/>
</dbReference>
<gene>
    <name evidence="10" type="ORF">CBER1_09412</name>
</gene>
<comment type="similarity">
    <text evidence="2 7">Belongs to the major facilitator superfamily. Sugar transporter (TC 2.A.1.1) family.</text>
</comment>
<dbReference type="Gene3D" id="1.20.1250.20">
    <property type="entry name" value="MFS general substrate transporter like domains"/>
    <property type="match status" value="1"/>
</dbReference>
<sequence length="619" mass="68221">MIKLVQTIEVLSKDIAKVEPQPARSLRTLAITALVSSSTLGILGMSINLRPMESIMYTDGLQAKCCTKFDVDVLRESNEIATLSSATTTNAYAQALAYNDMRFHASNTANRLEDVLPRDQPSWWKVRHLLLLNLCLAVPMMTNSSNGYDGSLLNGLQSLPQWRTYFNTPIGAVLGALSNAYTLGNFVAFPVVAWFNDRWGRLGGLRVGCLISVIGAALQAAAQNYAMFFLARLIIGCGSVIALVGGPTLVSELAYPTHRTTCTALFGPSWYAGALIAAWVTYGTQYMQSTWAWRLPSLLQGAIPLLQVVVSFFIPESPRFLVSKGREDEARAMLNKYHAGNDPAYAALVEFEINEIKVALSEAEESKEVSYKAFISTKANRLRLFVVMFLAITSQLCGNALVSYYLNLILNSIGITGAREQLEINGGLMAYNLVTAIAAGFLVGRLRRRPTFVFGLGFMLFAYIIWTVLSAINQQRNFEQASLGRGVLAMIFFYYMSYNISMNALPNLYITEVLPYYLRAKGTTIFISTQGLVLVYNGFVNPVAMDAISWRYYIVFCCLIAVQAIVIYFTFPETHGFTLEETAQAFGDGALHTTSSFEPGTEKKDAEAAHIDNVSTGKH</sequence>
<dbReference type="AlphaFoldDB" id="A0A2S6CE26"/>
<evidence type="ECO:0000256" key="5">
    <source>
        <dbReference type="ARBA" id="ARBA00022989"/>
    </source>
</evidence>
<feature type="transmembrane region" description="Helical" evidence="8">
    <location>
        <begin position="426"/>
        <end position="444"/>
    </location>
</feature>
<feature type="transmembrane region" description="Helical" evidence="8">
    <location>
        <begin position="384"/>
        <end position="406"/>
    </location>
</feature>
<feature type="transmembrane region" description="Helical" evidence="8">
    <location>
        <begin position="492"/>
        <end position="510"/>
    </location>
</feature>
<evidence type="ECO:0000256" key="1">
    <source>
        <dbReference type="ARBA" id="ARBA00004141"/>
    </source>
</evidence>
<evidence type="ECO:0000259" key="9">
    <source>
        <dbReference type="PROSITE" id="PS50850"/>
    </source>
</evidence>
<dbReference type="OrthoDB" id="6133115at2759"/>
<evidence type="ECO:0000256" key="4">
    <source>
        <dbReference type="ARBA" id="ARBA00022692"/>
    </source>
</evidence>
<evidence type="ECO:0000256" key="3">
    <source>
        <dbReference type="ARBA" id="ARBA00022448"/>
    </source>
</evidence>
<dbReference type="EMBL" id="PNEN01000481">
    <property type="protein sequence ID" value="PPJ57967.1"/>
    <property type="molecule type" value="Genomic_DNA"/>
</dbReference>
<keyword evidence="5 8" id="KW-1133">Transmembrane helix</keyword>
<dbReference type="InterPro" id="IPR036259">
    <property type="entry name" value="MFS_trans_sf"/>
</dbReference>
<dbReference type="PANTHER" id="PTHR48022">
    <property type="entry name" value="PLASTIDIC GLUCOSE TRANSPORTER 4"/>
    <property type="match status" value="1"/>
</dbReference>
<comment type="caution">
    <text evidence="10">The sequence shown here is derived from an EMBL/GenBank/DDBJ whole genome shotgun (WGS) entry which is preliminary data.</text>
</comment>
<feature type="domain" description="Major facilitator superfamily (MFS) profile" evidence="9">
    <location>
        <begin position="135"/>
        <end position="575"/>
    </location>
</feature>
<keyword evidence="4 8" id="KW-0812">Transmembrane</keyword>
<name>A0A2S6CE26_9PEZI</name>
<feature type="transmembrane region" description="Helical" evidence="8">
    <location>
        <begin position="228"/>
        <end position="250"/>
    </location>
</feature>
<evidence type="ECO:0000256" key="6">
    <source>
        <dbReference type="ARBA" id="ARBA00023136"/>
    </source>
</evidence>
<keyword evidence="3 7" id="KW-0813">Transport</keyword>
<keyword evidence="6 8" id="KW-0472">Membrane</keyword>
<dbReference type="Pfam" id="PF00083">
    <property type="entry name" value="Sugar_tr"/>
    <property type="match status" value="1"/>
</dbReference>
<evidence type="ECO:0000313" key="10">
    <source>
        <dbReference type="EMBL" id="PPJ57967.1"/>
    </source>
</evidence>
<feature type="transmembrane region" description="Helical" evidence="8">
    <location>
        <begin position="262"/>
        <end position="282"/>
    </location>
</feature>
<evidence type="ECO:0000256" key="2">
    <source>
        <dbReference type="ARBA" id="ARBA00010992"/>
    </source>
</evidence>
<dbReference type="PANTHER" id="PTHR48022:SF24">
    <property type="entry name" value="HEXOSE TRANSPORTER PROTEIN (AFU_ORTHOLOGUE AFUA_8G04480)"/>
    <property type="match status" value="1"/>
</dbReference>
<dbReference type="InterPro" id="IPR003663">
    <property type="entry name" value="Sugar/inositol_transpt"/>
</dbReference>
<accession>A0A2S6CE26</accession>
<feature type="transmembrane region" description="Helical" evidence="8">
    <location>
        <begin position="168"/>
        <end position="195"/>
    </location>
</feature>
<dbReference type="InterPro" id="IPR020846">
    <property type="entry name" value="MFS_dom"/>
</dbReference>
<dbReference type="FunFam" id="1.20.1250.20:FF:000134">
    <property type="entry name" value="MFS sugar transporter protein"/>
    <property type="match status" value="1"/>
</dbReference>
<proteinExistence type="inferred from homology"/>